<dbReference type="GO" id="GO:0005254">
    <property type="term" value="F:chloride channel activity"/>
    <property type="evidence" value="ECO:0007669"/>
    <property type="project" value="TreeGrafter"/>
</dbReference>
<feature type="transmembrane region" description="Helical" evidence="8">
    <location>
        <begin position="312"/>
        <end position="342"/>
    </location>
</feature>
<feature type="transmembrane region" description="Helical" evidence="8">
    <location>
        <begin position="373"/>
        <end position="392"/>
    </location>
</feature>
<feature type="transmembrane region" description="Helical" evidence="8">
    <location>
        <begin position="707"/>
        <end position="732"/>
    </location>
</feature>
<dbReference type="InterPro" id="IPR007632">
    <property type="entry name" value="Anoctamin"/>
</dbReference>
<evidence type="ECO:0000256" key="9">
    <source>
        <dbReference type="SAM" id="MobiDB-lite"/>
    </source>
</evidence>
<dbReference type="PANTHER" id="PTHR12308">
    <property type="entry name" value="ANOCTAMIN"/>
    <property type="match status" value="1"/>
</dbReference>
<feature type="domain" description="Anoctamin dimerisation" evidence="11">
    <location>
        <begin position="56"/>
        <end position="201"/>
    </location>
</feature>
<evidence type="ECO:0000256" key="7">
    <source>
        <dbReference type="ARBA" id="ARBA00023180"/>
    </source>
</evidence>
<keyword evidence="5 8" id="KW-1133">Transmembrane helix</keyword>
<feature type="transmembrane region" description="Helical" evidence="8">
    <location>
        <begin position="492"/>
        <end position="512"/>
    </location>
</feature>
<feature type="transmembrane region" description="Helical" evidence="8">
    <location>
        <begin position="744"/>
        <end position="765"/>
    </location>
</feature>
<feature type="compositionally biased region" description="Basic residues" evidence="9">
    <location>
        <begin position="20"/>
        <end position="29"/>
    </location>
</feature>
<dbReference type="Pfam" id="PF04547">
    <property type="entry name" value="Anoctamin"/>
    <property type="match status" value="1"/>
</dbReference>
<dbReference type="InterPro" id="IPR049452">
    <property type="entry name" value="Anoctamin_TM"/>
</dbReference>
<evidence type="ECO:0000256" key="3">
    <source>
        <dbReference type="ARBA" id="ARBA00022475"/>
    </source>
</evidence>
<comment type="similarity">
    <text evidence="2 8">Belongs to the anoctamin family.</text>
</comment>
<dbReference type="GO" id="GO:0046983">
    <property type="term" value="F:protein dimerization activity"/>
    <property type="evidence" value="ECO:0007669"/>
    <property type="project" value="InterPro"/>
</dbReference>
<feature type="transmembrane region" description="Helical" evidence="8">
    <location>
        <begin position="532"/>
        <end position="553"/>
    </location>
</feature>
<evidence type="ECO:0000259" key="10">
    <source>
        <dbReference type="Pfam" id="PF04547"/>
    </source>
</evidence>
<dbReference type="InParanoid" id="K1Q456"/>
<evidence type="ECO:0000313" key="12">
    <source>
        <dbReference type="EMBL" id="EKC23600.1"/>
    </source>
</evidence>
<evidence type="ECO:0000256" key="2">
    <source>
        <dbReference type="ARBA" id="ARBA00009671"/>
    </source>
</evidence>
<evidence type="ECO:0000256" key="4">
    <source>
        <dbReference type="ARBA" id="ARBA00022692"/>
    </source>
</evidence>
<feature type="transmembrane region" description="Helical" evidence="8">
    <location>
        <begin position="445"/>
        <end position="472"/>
    </location>
</feature>
<keyword evidence="4 8" id="KW-0812">Transmembrane</keyword>
<feature type="region of interest" description="Disordered" evidence="9">
    <location>
        <begin position="262"/>
        <end position="284"/>
    </location>
</feature>
<dbReference type="InterPro" id="IPR032394">
    <property type="entry name" value="Anoct_dimer"/>
</dbReference>
<evidence type="ECO:0000259" key="11">
    <source>
        <dbReference type="Pfam" id="PF16178"/>
    </source>
</evidence>
<dbReference type="PANTHER" id="PTHR12308:SF73">
    <property type="entry name" value="ANOCTAMIN"/>
    <property type="match status" value="1"/>
</dbReference>
<feature type="compositionally biased region" description="Acidic residues" evidence="9">
    <location>
        <begin position="264"/>
        <end position="275"/>
    </location>
</feature>
<evidence type="ECO:0000256" key="1">
    <source>
        <dbReference type="ARBA" id="ARBA00004651"/>
    </source>
</evidence>
<dbReference type="GO" id="GO:0005886">
    <property type="term" value="C:plasma membrane"/>
    <property type="evidence" value="ECO:0007669"/>
    <property type="project" value="UniProtKB-SubCell"/>
</dbReference>
<sequence>MESKKGKVKPSKDMEDYSKKIKMKKKKSKVTGNHDEMPDFRMFDQTMKEAQMSPDFKPEKQRIDIVLIHQRDDKSDQASKEIRKCFEDKLRRRYNFVIKKETIGDLDYKLLHCPFRSLCEMAQFVNLEIPLDEVKTNEQEDNRAIRTPEDDYTCLFDMDRLVLYKNYNNPTEFFRPATRSFLVHKILINMDISKDLKEYGVFDSLEEEDNCCSCGRAKTLKELRQAESDQELQKINLPFLIMKKVYKESVVLHEASDVGKINDEDSADEEEEDPKELEQKADDPRAKLNRSWTKLFKFQPLWRIRNYYGEKIALYFAWSGHLITSLWLPMLFGLAIFIYGLFKSIKTRIQYEDKNQNVTSLLDTIKQSFDNEVTPYFAMVICIWGTIFLEFWKRTESRWAFLWDVTDYEVNEPDRPEFYGTATENDPIDGFKILTYPMRYKFMKYLTSVVTLLFMVLVVMASVTAVIIYRVLVTVDYCSSASPELCLITTTVVPSILNAFSIFVLGRFYDFLAVKLTDWENHRTQTKYDDSLIIKLFAFQFVNNYSSCFYIAFFRGRFDEDGIVGHGSEYRDHCEGTCMSQLSFQVLILMISKPLPKLCTDAILPFLKKKWRHRPSWCCFGGKKPEKSKREETFLEKHVKKENLGDFTLSEYTEKVIIFGFLMLFAASFPLAPLMALITTALDIRIDAWRLLWIYKRPIAHMAQDIGTWYTILTFMNFCGVVSNAFLVAFTSTWGNSFNSTEQVWIVVGFEHIALIIMFIFAYIVPDTPADVALKKRKKKYKMGEAIDKFQRTTPSATTATDIILDRPREVTYYEYQDEGYDNAAYDREYEHQEYIITSPVRKLKKRKKKRTRHNSVEDTPDHRETRVYDENFPIGSSAKVVLRDRTTPSATTATDIILDRPREVTYYEYQDEGYDNAAYDREYEPQEYIITSPVRKLKKRKKKRTRHNSVEDIPDHKETRVYDENFPIGSSAKVVLRDRSEIDV</sequence>
<gene>
    <name evidence="12" type="ORF">CGI_10007182</name>
</gene>
<keyword evidence="6 8" id="KW-0472">Membrane</keyword>
<name>K1Q456_MAGGI</name>
<reference evidence="12" key="1">
    <citation type="journal article" date="2012" name="Nature">
        <title>The oyster genome reveals stress adaptation and complexity of shell formation.</title>
        <authorList>
            <person name="Zhang G."/>
            <person name="Fang X."/>
            <person name="Guo X."/>
            <person name="Li L."/>
            <person name="Luo R."/>
            <person name="Xu F."/>
            <person name="Yang P."/>
            <person name="Zhang L."/>
            <person name="Wang X."/>
            <person name="Qi H."/>
            <person name="Xiong Z."/>
            <person name="Que H."/>
            <person name="Xie Y."/>
            <person name="Holland P.W."/>
            <person name="Paps J."/>
            <person name="Zhu Y."/>
            <person name="Wu F."/>
            <person name="Chen Y."/>
            <person name="Wang J."/>
            <person name="Peng C."/>
            <person name="Meng J."/>
            <person name="Yang L."/>
            <person name="Liu J."/>
            <person name="Wen B."/>
            <person name="Zhang N."/>
            <person name="Huang Z."/>
            <person name="Zhu Q."/>
            <person name="Feng Y."/>
            <person name="Mount A."/>
            <person name="Hedgecock D."/>
            <person name="Xu Z."/>
            <person name="Liu Y."/>
            <person name="Domazet-Loso T."/>
            <person name="Du Y."/>
            <person name="Sun X."/>
            <person name="Zhang S."/>
            <person name="Liu B."/>
            <person name="Cheng P."/>
            <person name="Jiang X."/>
            <person name="Li J."/>
            <person name="Fan D."/>
            <person name="Wang W."/>
            <person name="Fu W."/>
            <person name="Wang T."/>
            <person name="Wang B."/>
            <person name="Zhang J."/>
            <person name="Peng Z."/>
            <person name="Li Y."/>
            <person name="Li N."/>
            <person name="Wang J."/>
            <person name="Chen M."/>
            <person name="He Y."/>
            <person name="Tan F."/>
            <person name="Song X."/>
            <person name="Zheng Q."/>
            <person name="Huang R."/>
            <person name="Yang H."/>
            <person name="Du X."/>
            <person name="Chen L."/>
            <person name="Yang M."/>
            <person name="Gaffney P.M."/>
            <person name="Wang S."/>
            <person name="Luo L."/>
            <person name="She Z."/>
            <person name="Ming Y."/>
            <person name="Huang W."/>
            <person name="Zhang S."/>
            <person name="Huang B."/>
            <person name="Zhang Y."/>
            <person name="Qu T."/>
            <person name="Ni P."/>
            <person name="Miao G."/>
            <person name="Wang J."/>
            <person name="Wang Q."/>
            <person name="Steinberg C.E."/>
            <person name="Wang H."/>
            <person name="Li N."/>
            <person name="Qian L."/>
            <person name="Zhang G."/>
            <person name="Li Y."/>
            <person name="Yang H."/>
            <person name="Liu X."/>
            <person name="Wang J."/>
            <person name="Yin Y."/>
            <person name="Wang J."/>
        </authorList>
    </citation>
    <scope>NUCLEOTIDE SEQUENCE [LARGE SCALE GENOMIC DNA]</scope>
    <source>
        <strain evidence="12">05x7-T-G4-1.051#20</strain>
    </source>
</reference>
<dbReference type="EMBL" id="JH816632">
    <property type="protein sequence ID" value="EKC23600.1"/>
    <property type="molecule type" value="Genomic_DNA"/>
</dbReference>
<protein>
    <recommendedName>
        <fullName evidence="8">Anoctamin</fullName>
    </recommendedName>
</protein>
<dbReference type="HOGENOM" id="CLU_010873_1_0_1"/>
<evidence type="ECO:0000256" key="6">
    <source>
        <dbReference type="ARBA" id="ARBA00023136"/>
    </source>
</evidence>
<keyword evidence="3" id="KW-1003">Cell membrane</keyword>
<evidence type="ECO:0000256" key="5">
    <source>
        <dbReference type="ARBA" id="ARBA00022989"/>
    </source>
</evidence>
<dbReference type="AlphaFoldDB" id="K1Q456"/>
<accession>K1Q456</accession>
<evidence type="ECO:0000256" key="8">
    <source>
        <dbReference type="RuleBase" id="RU280814"/>
    </source>
</evidence>
<dbReference type="Pfam" id="PF16178">
    <property type="entry name" value="Anoct_dimer"/>
    <property type="match status" value="1"/>
</dbReference>
<feature type="compositionally biased region" description="Basic and acidic residues" evidence="9">
    <location>
        <begin position="1"/>
        <end position="19"/>
    </location>
</feature>
<proteinExistence type="inferred from homology"/>
<feature type="region of interest" description="Disordered" evidence="9">
    <location>
        <begin position="1"/>
        <end position="39"/>
    </location>
</feature>
<feature type="transmembrane region" description="Helical" evidence="8">
    <location>
        <begin position="656"/>
        <end position="686"/>
    </location>
</feature>
<comment type="subcellular location">
    <subcellularLocation>
        <location evidence="1">Cell membrane</location>
        <topology evidence="1">Multi-pass membrane protein</topology>
    </subcellularLocation>
    <subcellularLocation>
        <location evidence="8">Membrane</location>
        <topology evidence="8">Multi-pass membrane protein</topology>
    </subcellularLocation>
</comment>
<feature type="domain" description="Anoctamin transmembrane" evidence="10">
    <location>
        <begin position="304"/>
        <end position="778"/>
    </location>
</feature>
<keyword evidence="7" id="KW-0325">Glycoprotein</keyword>
<organism evidence="12">
    <name type="scientific">Magallana gigas</name>
    <name type="common">Pacific oyster</name>
    <name type="synonym">Crassostrea gigas</name>
    <dbReference type="NCBI Taxonomy" id="29159"/>
    <lineage>
        <taxon>Eukaryota</taxon>
        <taxon>Metazoa</taxon>
        <taxon>Spiralia</taxon>
        <taxon>Lophotrochozoa</taxon>
        <taxon>Mollusca</taxon>
        <taxon>Bivalvia</taxon>
        <taxon>Autobranchia</taxon>
        <taxon>Pteriomorphia</taxon>
        <taxon>Ostreida</taxon>
        <taxon>Ostreoidea</taxon>
        <taxon>Ostreidae</taxon>
        <taxon>Magallana</taxon>
    </lineage>
</organism>